<reference evidence="1 2" key="1">
    <citation type="submission" date="2021-01" db="EMBL/GenBank/DDBJ databases">
        <title>Whole genome shotgun sequence of Actinoplanes couchii NBRC 106145.</title>
        <authorList>
            <person name="Komaki H."/>
            <person name="Tamura T."/>
        </authorList>
    </citation>
    <scope>NUCLEOTIDE SEQUENCE [LARGE SCALE GENOMIC DNA]</scope>
    <source>
        <strain evidence="1 2">NBRC 106145</strain>
    </source>
</reference>
<organism evidence="1 2">
    <name type="scientific">Actinoplanes couchii</name>
    <dbReference type="NCBI Taxonomy" id="403638"/>
    <lineage>
        <taxon>Bacteria</taxon>
        <taxon>Bacillati</taxon>
        <taxon>Actinomycetota</taxon>
        <taxon>Actinomycetes</taxon>
        <taxon>Micromonosporales</taxon>
        <taxon>Micromonosporaceae</taxon>
        <taxon>Actinoplanes</taxon>
    </lineage>
</organism>
<dbReference type="Proteomes" id="UP000612282">
    <property type="component" value="Unassembled WGS sequence"/>
</dbReference>
<comment type="caution">
    <text evidence="1">The sequence shown here is derived from an EMBL/GenBank/DDBJ whole genome shotgun (WGS) entry which is preliminary data.</text>
</comment>
<dbReference type="EMBL" id="BOMG01000057">
    <property type="protein sequence ID" value="GID56306.1"/>
    <property type="molecule type" value="Genomic_DNA"/>
</dbReference>
<sequence>MSHRRRIALAVAILLPLAGCDGIEIDVPPGSVPVPVSIAPIPSASAGQPEYVCTAVYRTLTEGAVRLAEFTVNEDAEGLKKQFAAMAAEIAAAGEKSTDPAQRAAVGEIADALTEGAQRPDPKGFLNGEFATIGQKLDGTCA</sequence>
<evidence type="ECO:0000313" key="2">
    <source>
        <dbReference type="Proteomes" id="UP000612282"/>
    </source>
</evidence>
<evidence type="ECO:0008006" key="3">
    <source>
        <dbReference type="Google" id="ProtNLM"/>
    </source>
</evidence>
<name>A0ABQ3XCR0_9ACTN</name>
<accession>A0ABQ3XCR0</accession>
<gene>
    <name evidence="1" type="ORF">Aco03nite_047100</name>
</gene>
<keyword evidence="2" id="KW-1185">Reference proteome</keyword>
<evidence type="ECO:0000313" key="1">
    <source>
        <dbReference type="EMBL" id="GID56306.1"/>
    </source>
</evidence>
<proteinExistence type="predicted"/>
<dbReference type="RefSeq" id="WP_203797887.1">
    <property type="nucleotide sequence ID" value="NZ_BAAAQE010000034.1"/>
</dbReference>
<protein>
    <recommendedName>
        <fullName evidence="3">Lipoprotein</fullName>
    </recommendedName>
</protein>